<dbReference type="EMBL" id="GL832958">
    <property type="protein sequence ID" value="EGD80713.1"/>
    <property type="molecule type" value="Genomic_DNA"/>
</dbReference>
<sequence length="695" mass="75860">MMCAHWLHRAVGRVGLRAGGVGAVAGRGCRCASIAVGVVPGRERAGRRIAGYGTLACWTRNNARGLCVQQSKLHTAATDTAAEHPAPGATGMRTHTCGDMTLSLADTSVSLTGWMASKRIIGDDLVFAVLRDHYGAVQLKLTGEDAIDRVTNLPLESTIQVQGRVTARPADMVNPKMASGDVEVLVSSLAVLGTATNQPFQIGTEGSTTHKLPKEDVRLTHRPLDLRRPALHNAIVTRARVASATRRFLEHHGFLDIETPTLFKRTPGGAAEFLVPTQKKGLFYALVQSPQQYKQMLMVGGFDRYYQFARCYRDEGGRLDRQPEFTQIDLEMAFVTQEDVLQLTEALVASMWKEGCGVDIPTPFTRMSFHDAMAQYGSDKPDTRFDMKITDATDVFSPHAVRVWEQAMSHGGAIRGFKADKAAALFTRKNMKSLEDYARGIEGETVVFVHVDDDGSVRSSIFKDIDDVDVASVKRALVDRFQAKPGDAILLSAAQQSNLLPFLGKLRTKAASMLQDAGLQQLDPKDFRFLWVVDFPLFEPHELEKGRLQACHHPFTAPHPDDADLVRAGGGAATRARAQHFDVVVNGVELGGGSIRVHDPDLQLHILKDILHEDPAVFEQLLGALRYGAPPHGGIALGFDRAMLCMLAQTGAVSLRDTMAFPKSFAGKELMSGSPSEVPREDLLTYHVQTVDSPP</sequence>
<dbReference type="InterPro" id="IPR004115">
    <property type="entry name" value="GAD-like_sf"/>
</dbReference>
<dbReference type="STRING" id="946362.F2TZY5"/>
<dbReference type="FunCoup" id="F2TZY5">
    <property type="interactions" value="1376"/>
</dbReference>
<gene>
    <name evidence="9" type="ORF">PTSG_01303</name>
</gene>
<keyword evidence="2" id="KW-0436">Ligase</keyword>
<dbReference type="RefSeq" id="XP_004997274.1">
    <property type="nucleotide sequence ID" value="XM_004997217.1"/>
</dbReference>
<evidence type="ECO:0000256" key="5">
    <source>
        <dbReference type="ARBA" id="ARBA00022917"/>
    </source>
</evidence>
<keyword evidence="4" id="KW-0067">ATP-binding</keyword>
<dbReference type="GO" id="GO:0005524">
    <property type="term" value="F:ATP binding"/>
    <property type="evidence" value="ECO:0007669"/>
    <property type="project" value="UniProtKB-KW"/>
</dbReference>
<dbReference type="PROSITE" id="PS50862">
    <property type="entry name" value="AA_TRNA_LIGASE_II"/>
    <property type="match status" value="1"/>
</dbReference>
<evidence type="ECO:0000256" key="7">
    <source>
        <dbReference type="SAM" id="MobiDB-lite"/>
    </source>
</evidence>
<feature type="domain" description="Aminoacyl-transfer RNA synthetases class-II family profile" evidence="8">
    <location>
        <begin position="238"/>
        <end position="662"/>
    </location>
</feature>
<keyword evidence="10" id="KW-1185">Reference proteome</keyword>
<dbReference type="Pfam" id="PF02938">
    <property type="entry name" value="GAD"/>
    <property type="match status" value="1"/>
</dbReference>
<proteinExistence type="inferred from homology"/>
<dbReference type="PANTHER" id="PTHR22594:SF5">
    <property type="entry name" value="ASPARTATE--TRNA LIGASE, MITOCHONDRIAL"/>
    <property type="match status" value="1"/>
</dbReference>
<dbReference type="InterPro" id="IPR029351">
    <property type="entry name" value="GAD_dom"/>
</dbReference>
<evidence type="ECO:0000256" key="3">
    <source>
        <dbReference type="ARBA" id="ARBA00022741"/>
    </source>
</evidence>
<dbReference type="InterPro" id="IPR004365">
    <property type="entry name" value="NA-bd_OB_tRNA"/>
</dbReference>
<dbReference type="GO" id="GO:0005739">
    <property type="term" value="C:mitochondrion"/>
    <property type="evidence" value="ECO:0007669"/>
    <property type="project" value="TreeGrafter"/>
</dbReference>
<dbReference type="Pfam" id="PF01336">
    <property type="entry name" value="tRNA_anti-codon"/>
    <property type="match status" value="1"/>
</dbReference>
<dbReference type="InterPro" id="IPR004364">
    <property type="entry name" value="Aa-tRNA-synt_II"/>
</dbReference>
<dbReference type="Proteomes" id="UP000007799">
    <property type="component" value="Unassembled WGS sequence"/>
</dbReference>
<dbReference type="OMA" id="LCGWVDR"/>
<dbReference type="Gene3D" id="3.30.930.10">
    <property type="entry name" value="Bira Bifunctional Protein, Domain 2"/>
    <property type="match status" value="1"/>
</dbReference>
<dbReference type="OrthoDB" id="439710at2759"/>
<dbReference type="InterPro" id="IPR045864">
    <property type="entry name" value="aa-tRNA-synth_II/BPL/LPL"/>
</dbReference>
<dbReference type="AlphaFoldDB" id="F2TZY5"/>
<dbReference type="SUPFAM" id="SSF55681">
    <property type="entry name" value="Class II aaRS and biotin synthetases"/>
    <property type="match status" value="1"/>
</dbReference>
<comment type="similarity">
    <text evidence="1">Belongs to the class-II aminoacyl-tRNA synthetase family. Type 1 subfamily.</text>
</comment>
<name>F2TZY5_SALR5</name>
<dbReference type="GO" id="GO:0004815">
    <property type="term" value="F:aspartate-tRNA ligase activity"/>
    <property type="evidence" value="ECO:0007669"/>
    <property type="project" value="TreeGrafter"/>
</dbReference>
<dbReference type="GeneID" id="16077871"/>
<dbReference type="eggNOG" id="KOG2411">
    <property type="taxonomic scope" value="Eukaryota"/>
</dbReference>
<dbReference type="CDD" id="cd04317">
    <property type="entry name" value="EcAspRS_like_N"/>
    <property type="match status" value="1"/>
</dbReference>
<dbReference type="HAMAP" id="MF_00044">
    <property type="entry name" value="Asp_tRNA_synth_type1"/>
    <property type="match status" value="1"/>
</dbReference>
<feature type="region of interest" description="Disordered" evidence="7">
    <location>
        <begin position="669"/>
        <end position="695"/>
    </location>
</feature>
<evidence type="ECO:0000313" key="9">
    <source>
        <dbReference type="EMBL" id="EGD80713.1"/>
    </source>
</evidence>
<organism evidence="10">
    <name type="scientific">Salpingoeca rosetta (strain ATCC 50818 / BSB-021)</name>
    <dbReference type="NCBI Taxonomy" id="946362"/>
    <lineage>
        <taxon>Eukaryota</taxon>
        <taxon>Choanoflagellata</taxon>
        <taxon>Craspedida</taxon>
        <taxon>Salpingoecidae</taxon>
        <taxon>Salpingoeca</taxon>
    </lineage>
</organism>
<dbReference type="InterPro" id="IPR012340">
    <property type="entry name" value="NA-bd_OB-fold"/>
</dbReference>
<dbReference type="Gene3D" id="2.40.50.140">
    <property type="entry name" value="Nucleic acid-binding proteins"/>
    <property type="match status" value="1"/>
</dbReference>
<dbReference type="Pfam" id="PF00152">
    <property type="entry name" value="tRNA-synt_2"/>
    <property type="match status" value="1"/>
</dbReference>
<keyword evidence="6" id="KW-0030">Aminoacyl-tRNA synthetase</keyword>
<dbReference type="SUPFAM" id="SSF50249">
    <property type="entry name" value="Nucleic acid-binding proteins"/>
    <property type="match status" value="1"/>
</dbReference>
<dbReference type="InterPro" id="IPR047089">
    <property type="entry name" value="Asp-tRNA-ligase_1_N"/>
</dbReference>
<evidence type="ECO:0000313" key="10">
    <source>
        <dbReference type="Proteomes" id="UP000007799"/>
    </source>
</evidence>
<dbReference type="NCBIfam" id="TIGR00459">
    <property type="entry name" value="aspS_bact"/>
    <property type="match status" value="1"/>
</dbReference>
<dbReference type="InterPro" id="IPR002312">
    <property type="entry name" value="Asp/Asn-tRNA-synth_IIb"/>
</dbReference>
<protein>
    <recommendedName>
        <fullName evidence="8">Aminoacyl-transfer RNA synthetases class-II family profile domain-containing protein</fullName>
    </recommendedName>
</protein>
<reference evidence="9" key="1">
    <citation type="submission" date="2009-08" db="EMBL/GenBank/DDBJ databases">
        <title>Annotation of Salpingoeca rosetta.</title>
        <authorList>
            <consortium name="The Broad Institute Genome Sequencing Platform"/>
            <person name="Russ C."/>
            <person name="Cuomo C."/>
            <person name="Burger G."/>
            <person name="Gray M.W."/>
            <person name="Holland P.W.H."/>
            <person name="King N."/>
            <person name="Lang F.B.F."/>
            <person name="Roger A.J."/>
            <person name="Ruiz-Trillo I."/>
            <person name="Young S.K."/>
            <person name="Zeng Q."/>
            <person name="Gargeya S."/>
            <person name="Alvarado L."/>
            <person name="Berlin A."/>
            <person name="Chapman S.B."/>
            <person name="Chen Z."/>
            <person name="Freedman E."/>
            <person name="Gellesch M."/>
            <person name="Goldberg J."/>
            <person name="Griggs A."/>
            <person name="Gujja S."/>
            <person name="Heilman E."/>
            <person name="Heiman D."/>
            <person name="Howarth C."/>
            <person name="Mehta T."/>
            <person name="Neiman D."/>
            <person name="Pearson M."/>
            <person name="Roberts A."/>
            <person name="Saif S."/>
            <person name="Shea T."/>
            <person name="Shenoy N."/>
            <person name="Sisk P."/>
            <person name="Stolte C."/>
            <person name="Sykes S."/>
            <person name="White J."/>
            <person name="Yandava C."/>
            <person name="Haas B."/>
            <person name="Nusbaum C."/>
            <person name="Birren B."/>
        </authorList>
    </citation>
    <scope>NUCLEOTIDE SEQUENCE [LARGE SCALE GENOMIC DNA]</scope>
    <source>
        <strain evidence="9">ATCC 50818</strain>
    </source>
</reference>
<evidence type="ECO:0000259" key="8">
    <source>
        <dbReference type="PROSITE" id="PS50862"/>
    </source>
</evidence>
<keyword evidence="5" id="KW-0648">Protein biosynthesis</keyword>
<dbReference type="Gene3D" id="3.30.1360.30">
    <property type="entry name" value="GAD-like domain"/>
    <property type="match status" value="1"/>
</dbReference>
<dbReference type="InterPro" id="IPR006195">
    <property type="entry name" value="aa-tRNA-synth_II"/>
</dbReference>
<dbReference type="PANTHER" id="PTHR22594">
    <property type="entry name" value="ASPARTYL/LYSYL-TRNA SYNTHETASE"/>
    <property type="match status" value="1"/>
</dbReference>
<dbReference type="NCBIfam" id="NF001750">
    <property type="entry name" value="PRK00476.1"/>
    <property type="match status" value="1"/>
</dbReference>
<keyword evidence="3" id="KW-0547">Nucleotide-binding</keyword>
<dbReference type="KEGG" id="sre:PTSG_01303"/>
<dbReference type="InParanoid" id="F2TZY5"/>
<dbReference type="GO" id="GO:0003676">
    <property type="term" value="F:nucleic acid binding"/>
    <property type="evidence" value="ECO:0007669"/>
    <property type="project" value="InterPro"/>
</dbReference>
<dbReference type="PRINTS" id="PR01042">
    <property type="entry name" value="TRNASYNTHASP"/>
</dbReference>
<evidence type="ECO:0000256" key="1">
    <source>
        <dbReference type="ARBA" id="ARBA00006303"/>
    </source>
</evidence>
<evidence type="ECO:0000256" key="6">
    <source>
        <dbReference type="ARBA" id="ARBA00023146"/>
    </source>
</evidence>
<evidence type="ECO:0000256" key="2">
    <source>
        <dbReference type="ARBA" id="ARBA00022598"/>
    </source>
</evidence>
<dbReference type="InterPro" id="IPR004524">
    <property type="entry name" value="Asp-tRNA-ligase_1"/>
</dbReference>
<accession>F2TZY5</accession>
<dbReference type="SUPFAM" id="SSF55261">
    <property type="entry name" value="GAD domain-like"/>
    <property type="match status" value="1"/>
</dbReference>
<dbReference type="GO" id="GO:0006422">
    <property type="term" value="P:aspartyl-tRNA aminoacylation"/>
    <property type="evidence" value="ECO:0007669"/>
    <property type="project" value="TreeGrafter"/>
</dbReference>
<evidence type="ECO:0000256" key="4">
    <source>
        <dbReference type="ARBA" id="ARBA00022840"/>
    </source>
</evidence>